<accession>A0ABD4Z4N6</accession>
<dbReference type="Proteomes" id="UP001529235">
    <property type="component" value="Unassembled WGS sequence"/>
</dbReference>
<gene>
    <name evidence="1" type="ORF">QPL79_02750</name>
</gene>
<name>A0ABD4Z4N6_9CREN</name>
<dbReference type="RefSeq" id="WP_285273249.1">
    <property type="nucleotide sequence ID" value="NZ_JASNVW010000001.1"/>
</dbReference>
<proteinExistence type="predicted"/>
<dbReference type="InterPro" id="IPR038437">
    <property type="entry name" value="GINS_Psf3_sf"/>
</dbReference>
<dbReference type="EMBL" id="JASNVW010000001">
    <property type="protein sequence ID" value="MDK6028282.1"/>
    <property type="molecule type" value="Genomic_DNA"/>
</dbReference>
<evidence type="ECO:0000313" key="2">
    <source>
        <dbReference type="Proteomes" id="UP001529235"/>
    </source>
</evidence>
<reference evidence="1 2" key="1">
    <citation type="submission" date="2023-05" db="EMBL/GenBank/DDBJ databases">
        <title>A new hyperthermophilic archaea 'Ignisphaera cupida' sp. nov. and description of the family 'Ignisphaeraceae' fam. nov.</title>
        <authorList>
            <person name="Podosokorskaya O.A."/>
            <person name="Elcheninov A.G."/>
            <person name="Klukina A."/>
            <person name="Merkel A.Y."/>
        </authorList>
    </citation>
    <scope>NUCLEOTIDE SEQUENCE [LARGE SCALE GENOMIC DNA]</scope>
    <source>
        <strain evidence="1 2">4213-co</strain>
    </source>
</reference>
<evidence type="ECO:0008006" key="3">
    <source>
        <dbReference type="Google" id="ProtNLM"/>
    </source>
</evidence>
<keyword evidence="2" id="KW-1185">Reference proteome</keyword>
<dbReference type="Gene3D" id="1.20.58.2050">
    <property type="match status" value="1"/>
</dbReference>
<organism evidence="1 2">
    <name type="scientific">Ignisphaera cupida</name>
    <dbReference type="NCBI Taxonomy" id="3050454"/>
    <lineage>
        <taxon>Archaea</taxon>
        <taxon>Thermoproteota</taxon>
        <taxon>Thermoprotei</taxon>
        <taxon>Desulfurococcales</taxon>
        <taxon>Desulfurococcaceae</taxon>
        <taxon>Ignisphaera</taxon>
    </lineage>
</organism>
<evidence type="ECO:0000313" key="1">
    <source>
        <dbReference type="EMBL" id="MDK6028282.1"/>
    </source>
</evidence>
<comment type="caution">
    <text evidence="1">The sequence shown here is derived from an EMBL/GenBank/DDBJ whole genome shotgun (WGS) entry which is preliminary data.</text>
</comment>
<dbReference type="AlphaFoldDB" id="A0ABD4Z4N6"/>
<sequence>MLDILYYSTPVKVMILKSVPYIPLLGTALQKGSEEKIPRWVAQILEEKGFVEILEKPYSIQEVTKIRFSHTQQRLGLSKLDDYFYINTINMLNRLEEKARKESDLQMLKTLDRAKEDFNEISNIRLSNIIRAVQFRSLETILKSLSVEEKVLSILMQKTLITWLRKYTLLR</sequence>
<protein>
    <recommendedName>
        <fullName evidence="3">GINS subunit domain-containing protein</fullName>
    </recommendedName>
</protein>